<evidence type="ECO:0000313" key="1">
    <source>
        <dbReference type="EMBL" id="RNA24675.1"/>
    </source>
</evidence>
<reference evidence="1 2" key="1">
    <citation type="journal article" date="2018" name="Sci. Rep.">
        <title>Genomic signatures of local adaptation to the degree of environmental predictability in rotifers.</title>
        <authorList>
            <person name="Franch-Gras L."/>
            <person name="Hahn C."/>
            <person name="Garcia-Roger E.M."/>
            <person name="Carmona M.J."/>
            <person name="Serra M."/>
            <person name="Gomez A."/>
        </authorList>
    </citation>
    <scope>NUCLEOTIDE SEQUENCE [LARGE SCALE GENOMIC DNA]</scope>
    <source>
        <strain evidence="1">HYR1</strain>
    </source>
</reference>
<proteinExistence type="predicted"/>
<accession>A0A3M7RMW6</accession>
<dbReference type="Proteomes" id="UP000276133">
    <property type="component" value="Unassembled WGS sequence"/>
</dbReference>
<gene>
    <name evidence="1" type="ORF">BpHYR1_014579</name>
</gene>
<name>A0A3M7RMW6_BRAPC</name>
<protein>
    <submittedName>
        <fullName evidence="1">Uncharacterized protein</fullName>
    </submittedName>
</protein>
<dbReference type="AlphaFoldDB" id="A0A3M7RMW6"/>
<dbReference type="EMBL" id="REGN01003081">
    <property type="protein sequence ID" value="RNA24675.1"/>
    <property type="molecule type" value="Genomic_DNA"/>
</dbReference>
<evidence type="ECO:0000313" key="2">
    <source>
        <dbReference type="Proteomes" id="UP000276133"/>
    </source>
</evidence>
<comment type="caution">
    <text evidence="1">The sequence shown here is derived from an EMBL/GenBank/DDBJ whole genome shotgun (WGS) entry which is preliminary data.</text>
</comment>
<keyword evidence="2" id="KW-1185">Reference proteome</keyword>
<sequence length="109" mass="13235">MSEKIYITCAYSPNPLTVQFTKRKNRIIQFLYQFGQLFKVKVFGSLYKPMENFGIRIMNQNIFDFETIKITHKFCNVQFYASQRICLLIFENYNVLKNHLFFYKVLKYN</sequence>
<organism evidence="1 2">
    <name type="scientific">Brachionus plicatilis</name>
    <name type="common">Marine rotifer</name>
    <name type="synonym">Brachionus muelleri</name>
    <dbReference type="NCBI Taxonomy" id="10195"/>
    <lineage>
        <taxon>Eukaryota</taxon>
        <taxon>Metazoa</taxon>
        <taxon>Spiralia</taxon>
        <taxon>Gnathifera</taxon>
        <taxon>Rotifera</taxon>
        <taxon>Eurotatoria</taxon>
        <taxon>Monogononta</taxon>
        <taxon>Pseudotrocha</taxon>
        <taxon>Ploima</taxon>
        <taxon>Brachionidae</taxon>
        <taxon>Brachionus</taxon>
    </lineage>
</organism>